<keyword evidence="3" id="KW-1185">Reference proteome</keyword>
<evidence type="ECO:0000256" key="1">
    <source>
        <dbReference type="SAM" id="MobiDB-lite"/>
    </source>
</evidence>
<evidence type="ECO:0000313" key="3">
    <source>
        <dbReference type="Proteomes" id="UP000054270"/>
    </source>
</evidence>
<dbReference type="OrthoDB" id="5428737at2759"/>
<evidence type="ECO:0000313" key="2">
    <source>
        <dbReference type="EMBL" id="KJA14132.1"/>
    </source>
</evidence>
<proteinExistence type="predicted"/>
<evidence type="ECO:0008006" key="4">
    <source>
        <dbReference type="Google" id="ProtNLM"/>
    </source>
</evidence>
<organism evidence="2 3">
    <name type="scientific">Hypholoma sublateritium (strain FD-334 SS-4)</name>
    <dbReference type="NCBI Taxonomy" id="945553"/>
    <lineage>
        <taxon>Eukaryota</taxon>
        <taxon>Fungi</taxon>
        <taxon>Dikarya</taxon>
        <taxon>Basidiomycota</taxon>
        <taxon>Agaricomycotina</taxon>
        <taxon>Agaricomycetes</taxon>
        <taxon>Agaricomycetidae</taxon>
        <taxon>Agaricales</taxon>
        <taxon>Agaricineae</taxon>
        <taxon>Strophariaceae</taxon>
        <taxon>Hypholoma</taxon>
    </lineage>
</organism>
<reference evidence="3" key="1">
    <citation type="submission" date="2014-04" db="EMBL/GenBank/DDBJ databases">
        <title>Evolutionary Origins and Diversification of the Mycorrhizal Mutualists.</title>
        <authorList>
            <consortium name="DOE Joint Genome Institute"/>
            <consortium name="Mycorrhizal Genomics Consortium"/>
            <person name="Kohler A."/>
            <person name="Kuo A."/>
            <person name="Nagy L.G."/>
            <person name="Floudas D."/>
            <person name="Copeland A."/>
            <person name="Barry K.W."/>
            <person name="Cichocki N."/>
            <person name="Veneault-Fourrey C."/>
            <person name="LaButti K."/>
            <person name="Lindquist E.A."/>
            <person name="Lipzen A."/>
            <person name="Lundell T."/>
            <person name="Morin E."/>
            <person name="Murat C."/>
            <person name="Riley R."/>
            <person name="Ohm R."/>
            <person name="Sun H."/>
            <person name="Tunlid A."/>
            <person name="Henrissat B."/>
            <person name="Grigoriev I.V."/>
            <person name="Hibbett D.S."/>
            <person name="Martin F."/>
        </authorList>
    </citation>
    <scope>NUCLEOTIDE SEQUENCE [LARGE SCALE GENOMIC DNA]</scope>
    <source>
        <strain evidence="3">FD-334 SS-4</strain>
    </source>
</reference>
<sequence length="203" mass="22606">MVLLFNLPSIWYHSTREVVDGRIVILDFIGMSYGPSRIQLCLLDLFICGFQVLLTTIAYETTIYYTSDESDPRDILLPYLREPLPIPLFQSPMEGSLHSSFAKSVPFSSAHDIPLVIDLHLNSIMTHIRHPPPPPRATQAHPILPIPNSAQWIPGMHILLRATGQMRESVGTRQTPGVLRRASREGEVPGGFETGSRPSESGL</sequence>
<name>A0A0D2KHS4_HYPSF</name>
<dbReference type="AlphaFoldDB" id="A0A0D2KHS4"/>
<gene>
    <name evidence="2" type="ORF">HYPSUDRAFT_49423</name>
</gene>
<feature type="region of interest" description="Disordered" evidence="1">
    <location>
        <begin position="168"/>
        <end position="203"/>
    </location>
</feature>
<dbReference type="EMBL" id="KN817693">
    <property type="protein sequence ID" value="KJA14132.1"/>
    <property type="molecule type" value="Genomic_DNA"/>
</dbReference>
<dbReference type="Proteomes" id="UP000054270">
    <property type="component" value="Unassembled WGS sequence"/>
</dbReference>
<accession>A0A0D2KHS4</accession>
<dbReference type="STRING" id="945553.A0A0D2KHS4"/>
<protein>
    <recommendedName>
        <fullName evidence="4">DUF1746 domain-containing protein</fullName>
    </recommendedName>
</protein>